<evidence type="ECO:0000259" key="5">
    <source>
        <dbReference type="Pfam" id="PF24842"/>
    </source>
</evidence>
<sequence>MDYQPMDEQEQASERNEHQPNNQPNNWDAREPYDSDEWDEEEESDYSEEEGNGSFDETYSCYPLSAIDKLTFENGGKDSLLSVVIMPFSALTLLACFEISSPMLFELRNPSNGKVTHCGVQEFTADWGNIHMPKLMMENMQLQEGNSVKVRSIQIPRGTYVKLQPHTKDFLEVANPKAILEFSLRDYFCLTTGDTIMIAYNNKQYYIDIVETKPSHAVCIIDTDCEVDFVQPLDYEEPEKQLLPDKECSEVHEDSATKSVKINPFTGTARRLDGKACTQSVQETSSSMTNQQQTENETKYSNFKTPASRKTSGKLVFGSNVNVPRVETSTKKYEEPQKKEEPKFQAFTGKKYSLMD</sequence>
<dbReference type="GO" id="GO:0031593">
    <property type="term" value="F:polyubiquitin modification-dependent protein binding"/>
    <property type="evidence" value="ECO:0007669"/>
    <property type="project" value="TreeGrafter"/>
</dbReference>
<dbReference type="EMBL" id="JAYMYR010000005">
    <property type="protein sequence ID" value="KAK7364376.1"/>
    <property type="molecule type" value="Genomic_DNA"/>
</dbReference>
<evidence type="ECO:0000256" key="3">
    <source>
        <dbReference type="SAM" id="MobiDB-lite"/>
    </source>
</evidence>
<dbReference type="InterPro" id="IPR004854">
    <property type="entry name" value="Ufd1-like"/>
</dbReference>
<keyword evidence="7" id="KW-1185">Reference proteome</keyword>
<dbReference type="InterPro" id="IPR055418">
    <property type="entry name" value="UFD1_N2"/>
</dbReference>
<feature type="region of interest" description="Disordered" evidence="3">
    <location>
        <begin position="1"/>
        <end position="57"/>
    </location>
</feature>
<evidence type="ECO:0000313" key="7">
    <source>
        <dbReference type="Proteomes" id="UP001374584"/>
    </source>
</evidence>
<organism evidence="6 7">
    <name type="scientific">Phaseolus coccineus</name>
    <name type="common">Scarlet runner bean</name>
    <name type="synonym">Phaseolus multiflorus</name>
    <dbReference type="NCBI Taxonomy" id="3886"/>
    <lineage>
        <taxon>Eukaryota</taxon>
        <taxon>Viridiplantae</taxon>
        <taxon>Streptophyta</taxon>
        <taxon>Embryophyta</taxon>
        <taxon>Tracheophyta</taxon>
        <taxon>Spermatophyta</taxon>
        <taxon>Magnoliopsida</taxon>
        <taxon>eudicotyledons</taxon>
        <taxon>Gunneridae</taxon>
        <taxon>Pentapetalae</taxon>
        <taxon>rosids</taxon>
        <taxon>fabids</taxon>
        <taxon>Fabales</taxon>
        <taxon>Fabaceae</taxon>
        <taxon>Papilionoideae</taxon>
        <taxon>50 kb inversion clade</taxon>
        <taxon>NPAAA clade</taxon>
        <taxon>indigoferoid/millettioid clade</taxon>
        <taxon>Phaseoleae</taxon>
        <taxon>Phaseolus</taxon>
    </lineage>
</organism>
<dbReference type="Gene3D" id="3.10.330.10">
    <property type="match status" value="1"/>
</dbReference>
<proteinExistence type="inferred from homology"/>
<dbReference type="PANTHER" id="PTHR12555">
    <property type="entry name" value="UBIQUITIN FUSION DEGRADATON PROTEIN 1"/>
    <property type="match status" value="1"/>
</dbReference>
<dbReference type="InterPro" id="IPR042299">
    <property type="entry name" value="Ufd1-like_Nn"/>
</dbReference>
<feature type="compositionally biased region" description="Polar residues" evidence="3">
    <location>
        <begin position="282"/>
        <end position="310"/>
    </location>
</feature>
<dbReference type="Pfam" id="PF24842">
    <property type="entry name" value="UFD1_N2"/>
    <property type="match status" value="1"/>
</dbReference>
<comment type="caution">
    <text evidence="6">The sequence shown here is derived from an EMBL/GenBank/DDBJ whole genome shotgun (WGS) entry which is preliminary data.</text>
</comment>
<dbReference type="GO" id="GO:0006511">
    <property type="term" value="P:ubiquitin-dependent protein catabolic process"/>
    <property type="evidence" value="ECO:0007669"/>
    <property type="project" value="InterPro"/>
</dbReference>
<feature type="region of interest" description="Disordered" evidence="3">
    <location>
        <begin position="282"/>
        <end position="356"/>
    </location>
</feature>
<evidence type="ECO:0000313" key="6">
    <source>
        <dbReference type="EMBL" id="KAK7364376.1"/>
    </source>
</evidence>
<dbReference type="Proteomes" id="UP001374584">
    <property type="component" value="Unassembled WGS sequence"/>
</dbReference>
<evidence type="ECO:0000256" key="2">
    <source>
        <dbReference type="ARBA" id="ARBA00022786"/>
    </source>
</evidence>
<comment type="similarity">
    <text evidence="1">Belongs to the UFD1 family.</text>
</comment>
<evidence type="ECO:0000259" key="4">
    <source>
        <dbReference type="Pfam" id="PF03152"/>
    </source>
</evidence>
<keyword evidence="2" id="KW-0833">Ubl conjugation pathway</keyword>
<dbReference type="GO" id="GO:0034098">
    <property type="term" value="C:VCP-NPL4-UFD1 AAA ATPase complex"/>
    <property type="evidence" value="ECO:0007669"/>
    <property type="project" value="TreeGrafter"/>
</dbReference>
<dbReference type="PANTHER" id="PTHR12555:SF21">
    <property type="entry name" value="UBIQUITIN FUSION DEGRADATION PROTEIN 1 HOMOLOG"/>
    <property type="match status" value="1"/>
</dbReference>
<dbReference type="InterPro" id="IPR055417">
    <property type="entry name" value="UFD1_N1"/>
</dbReference>
<dbReference type="Gene3D" id="2.40.40.50">
    <property type="entry name" value="Ubiquitin fusion degradation protein UFD1, N-terminal domain"/>
    <property type="match status" value="1"/>
</dbReference>
<dbReference type="GO" id="GO:0036503">
    <property type="term" value="P:ERAD pathway"/>
    <property type="evidence" value="ECO:0007669"/>
    <property type="project" value="TreeGrafter"/>
</dbReference>
<dbReference type="AlphaFoldDB" id="A0AAN9N2C9"/>
<feature type="compositionally biased region" description="Basic and acidic residues" evidence="3">
    <location>
        <begin position="328"/>
        <end position="343"/>
    </location>
</feature>
<evidence type="ECO:0000256" key="1">
    <source>
        <dbReference type="ARBA" id="ARBA00006043"/>
    </source>
</evidence>
<gene>
    <name evidence="6" type="ORF">VNO80_12978</name>
</gene>
<feature type="domain" description="Ubiquitin fusion degradation protein UFD1 N-terminal subdomain 1" evidence="4">
    <location>
        <begin position="55"/>
        <end position="156"/>
    </location>
</feature>
<feature type="domain" description="Ubiquitin fusion degradation protein UFD1 N-terminal subdomain 2" evidence="5">
    <location>
        <begin position="158"/>
        <end position="232"/>
    </location>
</feature>
<protein>
    <submittedName>
        <fullName evidence="6">Uncharacterized protein</fullName>
    </submittedName>
</protein>
<feature type="compositionally biased region" description="Acidic residues" evidence="3">
    <location>
        <begin position="1"/>
        <end position="11"/>
    </location>
</feature>
<name>A0AAN9N2C9_PHACN</name>
<feature type="compositionally biased region" description="Acidic residues" evidence="3">
    <location>
        <begin position="34"/>
        <end position="51"/>
    </location>
</feature>
<dbReference type="Pfam" id="PF03152">
    <property type="entry name" value="UFD1_N1"/>
    <property type="match status" value="1"/>
</dbReference>
<accession>A0AAN9N2C9</accession>
<reference evidence="6 7" key="1">
    <citation type="submission" date="2024-01" db="EMBL/GenBank/DDBJ databases">
        <title>The genomes of 5 underutilized Papilionoideae crops provide insights into root nodulation and disease resistanc.</title>
        <authorList>
            <person name="Jiang F."/>
        </authorList>
    </citation>
    <scope>NUCLEOTIDE SEQUENCE [LARGE SCALE GENOMIC DNA]</scope>
    <source>
        <strain evidence="6">JINMINGXINNONG_FW02</strain>
        <tissue evidence="6">Leaves</tissue>
    </source>
</reference>